<accession>A0AAD7U5A8</accession>
<organism evidence="2 3">
    <name type="scientific">Trametes cubensis</name>
    <dbReference type="NCBI Taxonomy" id="1111947"/>
    <lineage>
        <taxon>Eukaryota</taxon>
        <taxon>Fungi</taxon>
        <taxon>Dikarya</taxon>
        <taxon>Basidiomycota</taxon>
        <taxon>Agaricomycotina</taxon>
        <taxon>Agaricomycetes</taxon>
        <taxon>Polyporales</taxon>
        <taxon>Polyporaceae</taxon>
        <taxon>Trametes</taxon>
    </lineage>
</organism>
<proteinExistence type="predicted"/>
<dbReference type="AlphaFoldDB" id="A0AAD7U5A8"/>
<evidence type="ECO:0000313" key="2">
    <source>
        <dbReference type="EMBL" id="KAJ8497172.1"/>
    </source>
</evidence>
<dbReference type="Proteomes" id="UP001215151">
    <property type="component" value="Unassembled WGS sequence"/>
</dbReference>
<protein>
    <submittedName>
        <fullName evidence="2">Uncharacterized protein</fullName>
    </submittedName>
</protein>
<sequence length="160" mass="15840">MTPDHHLTASPTTSLSTARYCVRNSVLLRSSASPGISSVHLTPSCFKRNPFAPAPEVTSTNTFPASSSAYSNSADPGLAGALDNPSLPCSGSAGGVGGGVGRTCQYAASTLRVHSLSPHFGPTGAAGNGSSTPSAAGALSTRTPLSAQLRGKPSASVSVV</sequence>
<reference evidence="2" key="1">
    <citation type="submission" date="2022-11" db="EMBL/GenBank/DDBJ databases">
        <title>Genome Sequence of Cubamyces cubensis.</title>
        <authorList>
            <person name="Buettner E."/>
        </authorList>
    </citation>
    <scope>NUCLEOTIDE SEQUENCE</scope>
    <source>
        <strain evidence="2">MPL-01</strain>
    </source>
</reference>
<feature type="compositionally biased region" description="Polar residues" evidence="1">
    <location>
        <begin position="128"/>
        <end position="146"/>
    </location>
</feature>
<dbReference type="EMBL" id="JAPEVG010000008">
    <property type="protein sequence ID" value="KAJ8497172.1"/>
    <property type="molecule type" value="Genomic_DNA"/>
</dbReference>
<evidence type="ECO:0000256" key="1">
    <source>
        <dbReference type="SAM" id="MobiDB-lite"/>
    </source>
</evidence>
<keyword evidence="3" id="KW-1185">Reference proteome</keyword>
<feature type="region of interest" description="Disordered" evidence="1">
    <location>
        <begin position="119"/>
        <end position="160"/>
    </location>
</feature>
<comment type="caution">
    <text evidence="2">The sequence shown here is derived from an EMBL/GenBank/DDBJ whole genome shotgun (WGS) entry which is preliminary data.</text>
</comment>
<name>A0AAD7U5A8_9APHY</name>
<gene>
    <name evidence="2" type="ORF">ONZ51_g709</name>
</gene>
<evidence type="ECO:0000313" key="3">
    <source>
        <dbReference type="Proteomes" id="UP001215151"/>
    </source>
</evidence>